<reference evidence="1" key="1">
    <citation type="submission" date="2022-01" db="EMBL/GenBank/DDBJ databases">
        <title>Novel bile acid biosynthetic pathways are enriched in the microbiome of centenarians.</title>
        <authorList>
            <person name="Sato Y."/>
            <person name="Atarashi K."/>
            <person name="Plichta R.D."/>
            <person name="Arai Y."/>
            <person name="Sasajima S."/>
            <person name="Kearney M.S."/>
            <person name="Suda W."/>
            <person name="Takeshita K."/>
            <person name="Sasaki T."/>
            <person name="Okamoto S."/>
            <person name="Skelly N.A."/>
            <person name="Okamura Y."/>
            <person name="Vlamakis H."/>
            <person name="Li Y."/>
            <person name="Tanoue T."/>
            <person name="Takei H."/>
            <person name="Nittono H."/>
            <person name="Narushima S."/>
            <person name="Irie J."/>
            <person name="Itoh H."/>
            <person name="Moriya K."/>
            <person name="Sugiura Y."/>
            <person name="Suematsu M."/>
            <person name="Moritoki N."/>
            <person name="Shibata S."/>
            <person name="Littman R.D."/>
            <person name="Fischbach A.M."/>
            <person name="Uwamino Y."/>
            <person name="Inoue T."/>
            <person name="Honda A."/>
            <person name="Hattori M."/>
            <person name="Murai T."/>
            <person name="Xavier J.R."/>
            <person name="Hirose N."/>
            <person name="Honda K."/>
        </authorList>
    </citation>
    <scope>NUCLEOTIDE SEQUENCE</scope>
    <source>
        <strain evidence="1">CE91-St3</strain>
    </source>
</reference>
<dbReference type="Proteomes" id="UP001055114">
    <property type="component" value="Unassembled WGS sequence"/>
</dbReference>
<dbReference type="AlphaFoldDB" id="A0AA37NNT8"/>
<name>A0AA37NNT8_9BACT</name>
<organism evidence="1 2">
    <name type="scientific">Parabacteroides merdae</name>
    <dbReference type="NCBI Taxonomy" id="46503"/>
    <lineage>
        <taxon>Bacteria</taxon>
        <taxon>Pseudomonadati</taxon>
        <taxon>Bacteroidota</taxon>
        <taxon>Bacteroidia</taxon>
        <taxon>Bacteroidales</taxon>
        <taxon>Tannerellaceae</taxon>
        <taxon>Parabacteroides</taxon>
    </lineage>
</organism>
<evidence type="ECO:0000313" key="1">
    <source>
        <dbReference type="EMBL" id="GKH70146.1"/>
    </source>
</evidence>
<gene>
    <name evidence="1" type="ORF">CE91St3_00090</name>
</gene>
<dbReference type="Pfam" id="PF20453">
    <property type="entry name" value="DUF6707"/>
    <property type="match status" value="1"/>
</dbReference>
<evidence type="ECO:0000313" key="2">
    <source>
        <dbReference type="Proteomes" id="UP001055114"/>
    </source>
</evidence>
<dbReference type="EMBL" id="BQNZ01000001">
    <property type="protein sequence ID" value="GKH70146.1"/>
    <property type="molecule type" value="Genomic_DNA"/>
</dbReference>
<dbReference type="RefSeq" id="WP_244063593.1">
    <property type="nucleotide sequence ID" value="NZ_BQNZ01000001.1"/>
</dbReference>
<proteinExistence type="predicted"/>
<comment type="caution">
    <text evidence="1">The sequence shown here is derived from an EMBL/GenBank/DDBJ whole genome shotgun (WGS) entry which is preliminary data.</text>
</comment>
<accession>A0AA37NNT8</accession>
<protein>
    <submittedName>
        <fullName evidence="1">Uncharacterized protein</fullName>
    </submittedName>
</protein>
<dbReference type="InterPro" id="IPR046553">
    <property type="entry name" value="DUF6707"/>
</dbReference>
<sequence>METGKELFESIMNTCPQKKVVSLCKKLIKKCSFNSGTDAENLCHLAYRLFVYGYIEEALAVCRYTHDVPFPGKGAFNVWTFILCLWGLEVFILKTQEKYKEADVRTKEIDHIHIQPIGIRLNDSAEKCRKDADKLYLTFTYPDVLFCKEIEEARSLNSANEWRFIALFEMIGYGATGLYPNLSAHWEELQQDINNYVSILSKEK</sequence>